<comment type="caution">
    <text evidence="3">The sequence shown here is derived from an EMBL/GenBank/DDBJ whole genome shotgun (WGS) entry which is preliminary data.</text>
</comment>
<keyword evidence="4" id="KW-1185">Reference proteome</keyword>
<proteinExistence type="predicted"/>
<feature type="region of interest" description="Disordered" evidence="1">
    <location>
        <begin position="196"/>
        <end position="233"/>
    </location>
</feature>
<reference evidence="3" key="2">
    <citation type="submission" date="2020-06" db="EMBL/GenBank/DDBJ databases">
        <title>Helianthus annuus Genome sequencing and assembly Release 2.</title>
        <authorList>
            <person name="Gouzy J."/>
            <person name="Langlade N."/>
            <person name="Munos S."/>
        </authorList>
    </citation>
    <scope>NUCLEOTIDE SEQUENCE</scope>
    <source>
        <tissue evidence="3">Leaves</tissue>
    </source>
</reference>
<protein>
    <submittedName>
        <fullName evidence="3">Uncharacterized protein</fullName>
    </submittedName>
</protein>
<sequence length="233" mass="26520">MGFCQEDFLTTPPPPKSFHDWKQKFFFIKVGVIPMKMVFRGKEEAATETIQSPHSENWYQDREDVPLIALPEKALVGAAMSLCWRMNREDKLVYMEGDKGNIWGLPCLLPFLALSVSLYVVAFEREGGKMATIPKKPDEELWYHRIARNFVFPCDEDLTAQPSSSVGMFHSSNSWCDYVVVFDSLEGLTPVVVRRPKSEPRDTADIPPSNLDAPIDLESSPEHLLRKKAGKRK</sequence>
<evidence type="ECO:0000313" key="3">
    <source>
        <dbReference type="EMBL" id="KAF5818912.1"/>
    </source>
</evidence>
<keyword evidence="2" id="KW-0472">Membrane</keyword>
<keyword evidence="2" id="KW-1133">Transmembrane helix</keyword>
<accession>A0A9K3JPQ3</accession>
<organism evidence="3 4">
    <name type="scientific">Helianthus annuus</name>
    <name type="common">Common sunflower</name>
    <dbReference type="NCBI Taxonomy" id="4232"/>
    <lineage>
        <taxon>Eukaryota</taxon>
        <taxon>Viridiplantae</taxon>
        <taxon>Streptophyta</taxon>
        <taxon>Embryophyta</taxon>
        <taxon>Tracheophyta</taxon>
        <taxon>Spermatophyta</taxon>
        <taxon>Magnoliopsida</taxon>
        <taxon>eudicotyledons</taxon>
        <taxon>Gunneridae</taxon>
        <taxon>Pentapetalae</taxon>
        <taxon>asterids</taxon>
        <taxon>campanulids</taxon>
        <taxon>Asterales</taxon>
        <taxon>Asteraceae</taxon>
        <taxon>Asteroideae</taxon>
        <taxon>Heliantheae alliance</taxon>
        <taxon>Heliantheae</taxon>
        <taxon>Helianthus</taxon>
    </lineage>
</organism>
<reference evidence="3" key="1">
    <citation type="journal article" date="2017" name="Nature">
        <title>The sunflower genome provides insights into oil metabolism, flowering and Asterid evolution.</title>
        <authorList>
            <person name="Badouin H."/>
            <person name="Gouzy J."/>
            <person name="Grassa C.J."/>
            <person name="Murat F."/>
            <person name="Staton S.E."/>
            <person name="Cottret L."/>
            <person name="Lelandais-Briere C."/>
            <person name="Owens G.L."/>
            <person name="Carrere S."/>
            <person name="Mayjonade B."/>
            <person name="Legrand L."/>
            <person name="Gill N."/>
            <person name="Kane N.C."/>
            <person name="Bowers J.E."/>
            <person name="Hubner S."/>
            <person name="Bellec A."/>
            <person name="Berard A."/>
            <person name="Berges H."/>
            <person name="Blanchet N."/>
            <person name="Boniface M.C."/>
            <person name="Brunel D."/>
            <person name="Catrice O."/>
            <person name="Chaidir N."/>
            <person name="Claudel C."/>
            <person name="Donnadieu C."/>
            <person name="Faraut T."/>
            <person name="Fievet G."/>
            <person name="Helmstetter N."/>
            <person name="King M."/>
            <person name="Knapp S.J."/>
            <person name="Lai Z."/>
            <person name="Le Paslier M.C."/>
            <person name="Lippi Y."/>
            <person name="Lorenzon L."/>
            <person name="Mandel J.R."/>
            <person name="Marage G."/>
            <person name="Marchand G."/>
            <person name="Marquand E."/>
            <person name="Bret-Mestries E."/>
            <person name="Morien E."/>
            <person name="Nambeesan S."/>
            <person name="Nguyen T."/>
            <person name="Pegot-Espagnet P."/>
            <person name="Pouilly N."/>
            <person name="Raftis F."/>
            <person name="Sallet E."/>
            <person name="Schiex T."/>
            <person name="Thomas J."/>
            <person name="Vandecasteele C."/>
            <person name="Vares D."/>
            <person name="Vear F."/>
            <person name="Vautrin S."/>
            <person name="Crespi M."/>
            <person name="Mangin B."/>
            <person name="Burke J.M."/>
            <person name="Salse J."/>
            <person name="Munos S."/>
            <person name="Vincourt P."/>
            <person name="Rieseberg L.H."/>
            <person name="Langlade N.B."/>
        </authorList>
    </citation>
    <scope>NUCLEOTIDE SEQUENCE</scope>
    <source>
        <tissue evidence="3">Leaves</tissue>
    </source>
</reference>
<keyword evidence="2" id="KW-0812">Transmembrane</keyword>
<dbReference type="EMBL" id="MNCJ02000317">
    <property type="protein sequence ID" value="KAF5818912.1"/>
    <property type="molecule type" value="Genomic_DNA"/>
</dbReference>
<evidence type="ECO:0000256" key="2">
    <source>
        <dbReference type="SAM" id="Phobius"/>
    </source>
</evidence>
<dbReference type="Gramene" id="mRNA:HanXRQr2_Chr02g0071551">
    <property type="protein sequence ID" value="mRNA:HanXRQr2_Chr02g0071551"/>
    <property type="gene ID" value="HanXRQr2_Chr02g0071551"/>
</dbReference>
<name>A0A9K3JPQ3_HELAN</name>
<evidence type="ECO:0000256" key="1">
    <source>
        <dbReference type="SAM" id="MobiDB-lite"/>
    </source>
</evidence>
<feature type="transmembrane region" description="Helical" evidence="2">
    <location>
        <begin position="102"/>
        <end position="122"/>
    </location>
</feature>
<evidence type="ECO:0000313" key="4">
    <source>
        <dbReference type="Proteomes" id="UP000215914"/>
    </source>
</evidence>
<gene>
    <name evidence="3" type="ORF">HanXRQr2_Chr02g0071551</name>
</gene>
<dbReference type="Proteomes" id="UP000215914">
    <property type="component" value="Unassembled WGS sequence"/>
</dbReference>
<dbReference type="AlphaFoldDB" id="A0A9K3JPQ3"/>